<dbReference type="SUPFAM" id="SSF50249">
    <property type="entry name" value="Nucleic acid-binding proteins"/>
    <property type="match status" value="1"/>
</dbReference>
<dbReference type="Pfam" id="PF00773">
    <property type="entry name" value="RNB"/>
    <property type="match status" value="2"/>
</dbReference>
<accession>E6QR89</accession>
<dbReference type="GO" id="GO:0008859">
    <property type="term" value="F:exoribonuclease II activity"/>
    <property type="evidence" value="ECO:0007669"/>
    <property type="project" value="UniProtKB-EC"/>
</dbReference>
<dbReference type="GO" id="GO:0003723">
    <property type="term" value="F:RNA binding"/>
    <property type="evidence" value="ECO:0007669"/>
    <property type="project" value="InterPro"/>
</dbReference>
<name>E6QR89_9ZZZZ</name>
<comment type="caution">
    <text evidence="2">The sequence shown here is derived from an EMBL/GenBank/DDBJ whole genome shotgun (WGS) entry which is preliminary data.</text>
</comment>
<protein>
    <submittedName>
        <fullName evidence="2">Putative exoribonuclease II</fullName>
        <ecNumber evidence="2">3.1.13.1</ecNumber>
    </submittedName>
</protein>
<dbReference type="SMART" id="SM00955">
    <property type="entry name" value="RNB"/>
    <property type="match status" value="1"/>
</dbReference>
<dbReference type="InterPro" id="IPR012340">
    <property type="entry name" value="NA-bd_OB-fold"/>
</dbReference>
<dbReference type="InterPro" id="IPR001900">
    <property type="entry name" value="RNase_II/R"/>
</dbReference>
<feature type="domain" description="RNB" evidence="1">
    <location>
        <begin position="235"/>
        <end position="506"/>
    </location>
</feature>
<organism evidence="2">
    <name type="scientific">mine drainage metagenome</name>
    <dbReference type="NCBI Taxonomy" id="410659"/>
    <lineage>
        <taxon>unclassified sequences</taxon>
        <taxon>metagenomes</taxon>
        <taxon>ecological metagenomes</taxon>
    </lineage>
</organism>
<dbReference type="GO" id="GO:0006402">
    <property type="term" value="P:mRNA catabolic process"/>
    <property type="evidence" value="ECO:0007669"/>
    <property type="project" value="TreeGrafter"/>
</dbReference>
<gene>
    <name evidence="2" type="ORF">CARN7_0504</name>
</gene>
<dbReference type="PANTHER" id="PTHR23355:SF9">
    <property type="entry name" value="DIS3-LIKE EXONUCLEASE 2"/>
    <property type="match status" value="1"/>
</dbReference>
<dbReference type="EMBL" id="CABR01000049">
    <property type="protein sequence ID" value="CBI09761.1"/>
    <property type="molecule type" value="Genomic_DNA"/>
</dbReference>
<dbReference type="GO" id="GO:0005829">
    <property type="term" value="C:cytosol"/>
    <property type="evidence" value="ECO:0007669"/>
    <property type="project" value="TreeGrafter"/>
</dbReference>
<dbReference type="EC" id="3.1.13.1" evidence="2"/>
<proteinExistence type="predicted"/>
<dbReference type="AlphaFoldDB" id="E6QR89"/>
<sequence>MHILYEEDGQYKAGTIVTDNDTSLQIDTQFGKRAKVKAANVILRFASPSPNEFMETTRQVRTDLDVDFLWETAPEAEFSYEELANAYFGNAPHATELAGTLQCLHDSPMYFYKKGRGRYRSAPADALAAAKASVVRKQREAALLDEYVAELNCFRLPEALVNEVDNLLYAPDKQQLPWRAVESACKHTGLTPLRLLDRCGALVSSHDYHLRVFEREYFPRGTGFTEVGDDFLPPELPVADVSAFSIDDASTTEIDDAFSVQAIGEGRWRIGVHIAAPALGIVPASALDKIAATRLSTVYHPAGKITLLPESVIAAYSLNAGTRKPVLSMYMEVLEDGWQVLTQHSCVESIVVAANLRHEDLPHDLMPVSDQAEYPYQQELNVLWRLSGEMEARRGKTPDPNQPQRPDYQFRVEQDRVSITDRQRGNPVDRLVSEMMIHVNAEWGKLLAEQSAMALYRTQQNGKVKMSTKPAPHEGLGVTQYAWASSPLRRYVDLVNQRQLIAVVQGDVPPYPPKSETLYTVLRDFEMAYDAYAVFQRKMERYWCLRWLQQEQITVLNAGVIKENLVRLAGLPLVTRVSSLPEMPVASEVVLRIDEVDFLDVELHCTFQERLMDTVAG</sequence>
<dbReference type="PANTHER" id="PTHR23355">
    <property type="entry name" value="RIBONUCLEASE"/>
    <property type="match status" value="1"/>
</dbReference>
<evidence type="ECO:0000259" key="1">
    <source>
        <dbReference type="SMART" id="SM00955"/>
    </source>
</evidence>
<keyword evidence="2" id="KW-0378">Hydrolase</keyword>
<dbReference type="InterPro" id="IPR050180">
    <property type="entry name" value="RNR_Ribonuclease"/>
</dbReference>
<evidence type="ECO:0000313" key="2">
    <source>
        <dbReference type="EMBL" id="CBI09761.1"/>
    </source>
</evidence>
<reference evidence="2" key="1">
    <citation type="submission" date="2009-10" db="EMBL/GenBank/DDBJ databases">
        <title>Diversity of trophic interactions inside an arsenic-rich microbial ecosystem.</title>
        <authorList>
            <person name="Bertin P.N."/>
            <person name="Heinrich-Salmeron A."/>
            <person name="Pelletier E."/>
            <person name="Goulhen-Chollet F."/>
            <person name="Arsene-Ploetze F."/>
            <person name="Gallien S."/>
            <person name="Calteau A."/>
            <person name="Vallenet D."/>
            <person name="Casiot C."/>
            <person name="Chane-Woon-Ming B."/>
            <person name="Giloteaux L."/>
            <person name="Barakat M."/>
            <person name="Bonnefoy V."/>
            <person name="Bruneel O."/>
            <person name="Chandler M."/>
            <person name="Cleiss J."/>
            <person name="Duran R."/>
            <person name="Elbaz-Poulichet F."/>
            <person name="Fonknechten N."/>
            <person name="Lauga B."/>
            <person name="Mornico D."/>
            <person name="Ortet P."/>
            <person name="Schaeffer C."/>
            <person name="Siguier P."/>
            <person name="Alexander Thil Smith A."/>
            <person name="Van Dorsselaer A."/>
            <person name="Weissenbach J."/>
            <person name="Medigue C."/>
            <person name="Le Paslier D."/>
        </authorList>
    </citation>
    <scope>NUCLEOTIDE SEQUENCE</scope>
</reference>